<keyword evidence="3" id="KW-1185">Reference proteome</keyword>
<dbReference type="EMBL" id="JARIHO010000001">
    <property type="protein sequence ID" value="KAJ7367581.1"/>
    <property type="molecule type" value="Genomic_DNA"/>
</dbReference>
<evidence type="ECO:0000313" key="3">
    <source>
        <dbReference type="Proteomes" id="UP001218218"/>
    </source>
</evidence>
<comment type="caution">
    <text evidence="2">The sequence shown here is derived from an EMBL/GenBank/DDBJ whole genome shotgun (WGS) entry which is preliminary data.</text>
</comment>
<proteinExistence type="predicted"/>
<protein>
    <submittedName>
        <fullName evidence="2">Uncharacterized protein</fullName>
    </submittedName>
</protein>
<evidence type="ECO:0000313" key="2">
    <source>
        <dbReference type="EMBL" id="KAJ7367581.1"/>
    </source>
</evidence>
<reference evidence="2" key="1">
    <citation type="submission" date="2023-03" db="EMBL/GenBank/DDBJ databases">
        <title>Massive genome expansion in bonnet fungi (Mycena s.s.) driven by repeated elements and novel gene families across ecological guilds.</title>
        <authorList>
            <consortium name="Lawrence Berkeley National Laboratory"/>
            <person name="Harder C.B."/>
            <person name="Miyauchi S."/>
            <person name="Viragh M."/>
            <person name="Kuo A."/>
            <person name="Thoen E."/>
            <person name="Andreopoulos B."/>
            <person name="Lu D."/>
            <person name="Skrede I."/>
            <person name="Drula E."/>
            <person name="Henrissat B."/>
            <person name="Morin E."/>
            <person name="Kohler A."/>
            <person name="Barry K."/>
            <person name="LaButti K."/>
            <person name="Morin E."/>
            <person name="Salamov A."/>
            <person name="Lipzen A."/>
            <person name="Mereny Z."/>
            <person name="Hegedus B."/>
            <person name="Baldrian P."/>
            <person name="Stursova M."/>
            <person name="Weitz H."/>
            <person name="Taylor A."/>
            <person name="Grigoriev I.V."/>
            <person name="Nagy L.G."/>
            <person name="Martin F."/>
            <person name="Kauserud H."/>
        </authorList>
    </citation>
    <scope>NUCLEOTIDE SEQUENCE</scope>
    <source>
        <strain evidence="2">CBHHK002</strain>
    </source>
</reference>
<evidence type="ECO:0000256" key="1">
    <source>
        <dbReference type="SAM" id="MobiDB-lite"/>
    </source>
</evidence>
<organism evidence="2 3">
    <name type="scientific">Mycena albidolilacea</name>
    <dbReference type="NCBI Taxonomy" id="1033008"/>
    <lineage>
        <taxon>Eukaryota</taxon>
        <taxon>Fungi</taxon>
        <taxon>Dikarya</taxon>
        <taxon>Basidiomycota</taxon>
        <taxon>Agaricomycotina</taxon>
        <taxon>Agaricomycetes</taxon>
        <taxon>Agaricomycetidae</taxon>
        <taxon>Agaricales</taxon>
        <taxon>Marasmiineae</taxon>
        <taxon>Mycenaceae</taxon>
        <taxon>Mycena</taxon>
    </lineage>
</organism>
<dbReference type="AlphaFoldDB" id="A0AAD7AT44"/>
<feature type="region of interest" description="Disordered" evidence="1">
    <location>
        <begin position="110"/>
        <end position="138"/>
    </location>
</feature>
<name>A0AAD7AT44_9AGAR</name>
<accession>A0AAD7AT44</accession>
<dbReference type="Proteomes" id="UP001218218">
    <property type="component" value="Unassembled WGS sequence"/>
</dbReference>
<sequence>MQLDFYHFNTAGLLRTSHRFFEWLEYTRIQTQTGKPKDGIYVINGIADTSNCGNSACATSCPGLDESQNAEKVQLKRNQWRAASARYYERHPEVKEQKKLKMVAARAAKKQARCRWDPPQQVRRAPAPAPDSSYGQNNQLNLGLILGA</sequence>
<gene>
    <name evidence="2" type="ORF">DFH08DRAFT_795732</name>
</gene>